<feature type="transmembrane region" description="Helical" evidence="5">
    <location>
        <begin position="314"/>
        <end position="338"/>
    </location>
</feature>
<reference evidence="7 8" key="1">
    <citation type="submission" date="2019-08" db="EMBL/GenBank/DDBJ databases">
        <title>In-depth cultivation of the pig gut microbiome towards novel bacterial diversity and tailored functional studies.</title>
        <authorList>
            <person name="Wylensek D."/>
            <person name="Hitch T.C.A."/>
            <person name="Clavel T."/>
        </authorList>
    </citation>
    <scope>NUCLEOTIDE SEQUENCE [LARGE SCALE GENOMIC DNA]</scope>
    <source>
        <strain evidence="7 8">WCA-383-APC-5B</strain>
    </source>
</reference>
<keyword evidence="4 5" id="KW-0472">Membrane</keyword>
<evidence type="ECO:0000256" key="4">
    <source>
        <dbReference type="ARBA" id="ARBA00023136"/>
    </source>
</evidence>
<dbReference type="InterPro" id="IPR007016">
    <property type="entry name" value="O-antigen_ligase-rel_domated"/>
</dbReference>
<feature type="transmembrane region" description="Helical" evidence="5">
    <location>
        <begin position="189"/>
        <end position="204"/>
    </location>
</feature>
<protein>
    <recommendedName>
        <fullName evidence="6">O-antigen ligase-related domain-containing protein</fullName>
    </recommendedName>
</protein>
<dbReference type="PANTHER" id="PTHR37422">
    <property type="entry name" value="TEICHURONIC ACID BIOSYNTHESIS PROTEIN TUAE"/>
    <property type="match status" value="1"/>
</dbReference>
<dbReference type="Proteomes" id="UP000460287">
    <property type="component" value="Unassembled WGS sequence"/>
</dbReference>
<feature type="transmembrane region" description="Helical" evidence="5">
    <location>
        <begin position="210"/>
        <end position="227"/>
    </location>
</feature>
<feature type="domain" description="O-antigen ligase-related" evidence="6">
    <location>
        <begin position="194"/>
        <end position="329"/>
    </location>
</feature>
<sequence length="402" mass="45443">MKKLVNYLLLLYIFILPLIPDVINGHNMTFVTQVCLGVLIVVYIVKSFIFRKDFIKYLKTFFTDPLTTFMVILCVIMLMTSFGGINVKLGIKETIRFASYIFIYFIVKFEDIEYKNVIKVFMVSISIILVFGIVQFFTGIGASVTLGGYKFIRVESTIDNPNAYGGFLNIVIFPIILLLMNCREKDKKIFLVVTLIAIIINIGMTMSRNAMLGLFAGIIALIAIYSLKYILILIPAVVAAFIVPSVRVRILAIFDKTQNNSRLGVWNMALDLFKKNPIKGIGNGNFVENYPLLKHNYKQLAADWAVTYPTHNSYLKVLCELGIFGGVSFAVILISALIKIKKSINICKDDIIKSIAKGFLISFIVFLVMNCIDNLFFVPKLATYVWIMVAMLDGIMYKEGMR</sequence>
<feature type="transmembrane region" description="Helical" evidence="5">
    <location>
        <begin position="30"/>
        <end position="49"/>
    </location>
</feature>
<accession>A0A7X2MVT6</accession>
<dbReference type="AlphaFoldDB" id="A0A7X2MVT6"/>
<name>A0A7X2MVT6_9CLOT</name>
<comment type="subcellular location">
    <subcellularLocation>
        <location evidence="1">Membrane</location>
        <topology evidence="1">Multi-pass membrane protein</topology>
    </subcellularLocation>
</comment>
<feature type="transmembrane region" description="Helical" evidence="5">
    <location>
        <begin position="89"/>
        <end position="107"/>
    </location>
</feature>
<feature type="transmembrane region" description="Helical" evidence="5">
    <location>
        <begin position="163"/>
        <end position="182"/>
    </location>
</feature>
<dbReference type="RefSeq" id="WP_154529878.1">
    <property type="nucleotide sequence ID" value="NZ_VULX01000001.1"/>
</dbReference>
<evidence type="ECO:0000256" key="1">
    <source>
        <dbReference type="ARBA" id="ARBA00004141"/>
    </source>
</evidence>
<dbReference type="PANTHER" id="PTHR37422:SF17">
    <property type="entry name" value="O-ANTIGEN LIGASE"/>
    <property type="match status" value="1"/>
</dbReference>
<evidence type="ECO:0000313" key="8">
    <source>
        <dbReference type="Proteomes" id="UP000460287"/>
    </source>
</evidence>
<evidence type="ECO:0000259" key="6">
    <source>
        <dbReference type="Pfam" id="PF04932"/>
    </source>
</evidence>
<evidence type="ECO:0000256" key="2">
    <source>
        <dbReference type="ARBA" id="ARBA00022692"/>
    </source>
</evidence>
<comment type="caution">
    <text evidence="7">The sequence shown here is derived from an EMBL/GenBank/DDBJ whole genome shotgun (WGS) entry which is preliminary data.</text>
</comment>
<evidence type="ECO:0000256" key="3">
    <source>
        <dbReference type="ARBA" id="ARBA00022989"/>
    </source>
</evidence>
<feature type="transmembrane region" description="Helical" evidence="5">
    <location>
        <begin position="61"/>
        <end position="83"/>
    </location>
</feature>
<evidence type="ECO:0000256" key="5">
    <source>
        <dbReference type="SAM" id="Phobius"/>
    </source>
</evidence>
<keyword evidence="8" id="KW-1185">Reference proteome</keyword>
<dbReference type="Pfam" id="PF04932">
    <property type="entry name" value="Wzy_C"/>
    <property type="match status" value="1"/>
</dbReference>
<evidence type="ECO:0000313" key="7">
    <source>
        <dbReference type="EMBL" id="MSR89996.1"/>
    </source>
</evidence>
<dbReference type="EMBL" id="VULX01000001">
    <property type="protein sequence ID" value="MSR89996.1"/>
    <property type="molecule type" value="Genomic_DNA"/>
</dbReference>
<dbReference type="InterPro" id="IPR051533">
    <property type="entry name" value="WaaL-like"/>
</dbReference>
<gene>
    <name evidence="7" type="ORF">FYJ33_00865</name>
</gene>
<feature type="transmembrane region" description="Helical" evidence="5">
    <location>
        <begin position="119"/>
        <end position="143"/>
    </location>
</feature>
<proteinExistence type="predicted"/>
<feature type="transmembrane region" description="Helical" evidence="5">
    <location>
        <begin position="232"/>
        <end position="254"/>
    </location>
</feature>
<dbReference type="GO" id="GO:0016020">
    <property type="term" value="C:membrane"/>
    <property type="evidence" value="ECO:0007669"/>
    <property type="project" value="UniProtKB-SubCell"/>
</dbReference>
<keyword evidence="3 5" id="KW-1133">Transmembrane helix</keyword>
<organism evidence="7 8">
    <name type="scientific">Inconstantimicrobium porci</name>
    <dbReference type="NCBI Taxonomy" id="2652291"/>
    <lineage>
        <taxon>Bacteria</taxon>
        <taxon>Bacillati</taxon>
        <taxon>Bacillota</taxon>
        <taxon>Clostridia</taxon>
        <taxon>Eubacteriales</taxon>
        <taxon>Clostridiaceae</taxon>
        <taxon>Inconstantimicrobium</taxon>
    </lineage>
</organism>
<keyword evidence="2 5" id="KW-0812">Transmembrane</keyword>